<feature type="domain" description="Pierisin-like" evidence="2">
    <location>
        <begin position="38"/>
        <end position="105"/>
    </location>
</feature>
<feature type="compositionally biased region" description="Gly residues" evidence="1">
    <location>
        <begin position="104"/>
        <end position="121"/>
    </location>
</feature>
<gene>
    <name evidence="3" type="ORF">EAO74_05285</name>
</gene>
<evidence type="ECO:0000259" key="2">
    <source>
        <dbReference type="Pfam" id="PF22596"/>
    </source>
</evidence>
<dbReference type="AlphaFoldDB" id="A0A652LA99"/>
<accession>A0A652LA99</accession>
<feature type="region of interest" description="Disordered" evidence="1">
    <location>
        <begin position="103"/>
        <end position="194"/>
    </location>
</feature>
<organism evidence="3">
    <name type="scientific">Streptomyces sp. gb1(2016)</name>
    <dbReference type="NCBI Taxonomy" id="1828321"/>
    <lineage>
        <taxon>Bacteria</taxon>
        <taxon>Bacillati</taxon>
        <taxon>Actinomycetota</taxon>
        <taxon>Actinomycetes</taxon>
        <taxon>Kitasatosporales</taxon>
        <taxon>Streptomycetaceae</taxon>
        <taxon>Streptomyces</taxon>
    </lineage>
</organism>
<dbReference type="Gene3D" id="3.90.210.10">
    <property type="entry name" value="Heat-Labile Enterotoxin, subunit A"/>
    <property type="match status" value="1"/>
</dbReference>
<evidence type="ECO:0000313" key="3">
    <source>
        <dbReference type="EMBL" id="TXS32975.1"/>
    </source>
</evidence>
<dbReference type="Pfam" id="PF22596">
    <property type="entry name" value="Scabin-like"/>
    <property type="match status" value="1"/>
</dbReference>
<feature type="compositionally biased region" description="Polar residues" evidence="1">
    <location>
        <begin position="1"/>
        <end position="14"/>
    </location>
</feature>
<protein>
    <recommendedName>
        <fullName evidence="2">Pierisin-like domain-containing protein</fullName>
    </recommendedName>
</protein>
<comment type="caution">
    <text evidence="3">The sequence shown here is derived from an EMBL/GenBank/DDBJ whole genome shotgun (WGS) entry which is preliminary data.</text>
</comment>
<feature type="region of interest" description="Disordered" evidence="1">
    <location>
        <begin position="1"/>
        <end position="41"/>
    </location>
</feature>
<reference evidence="3" key="1">
    <citation type="submission" date="2018-10" db="EMBL/GenBank/DDBJ databases">
        <authorList>
            <person name="Hariharan J."/>
            <person name="Choudoir M.J."/>
            <person name="Diebold P."/>
            <person name="Panke-Buisse K."/>
            <person name="Campbell A.N."/>
            <person name="Buckley D.H."/>
        </authorList>
    </citation>
    <scope>NUCLEOTIDE SEQUENCE</scope>
    <source>
        <strain evidence="3">Gb1</strain>
    </source>
</reference>
<sequence>MSTADRPPQQNRQDLPQGEAPPLPLRAERVDRPNLAASPPAFVSTTRREELNFLGAGTGENLVFRFRIRAPGGIDINRTFGEASPLAFQSEVSFPGGIRPEFIEGGGGNGPDGGGGNGPDGPLGANDVPSCGPAASGTGGKAAPAAGDPFCGTKLGLGTKFPTTTGRNGPPPCFTSCAPSMNSGRMPPGKDTSD</sequence>
<dbReference type="SUPFAM" id="SSF56399">
    <property type="entry name" value="ADP-ribosylation"/>
    <property type="match status" value="1"/>
</dbReference>
<dbReference type="InterPro" id="IPR054695">
    <property type="entry name" value="Pierisin-like_dom"/>
</dbReference>
<name>A0A652LA99_9ACTN</name>
<proteinExistence type="predicted"/>
<dbReference type="EMBL" id="RDBM01000020">
    <property type="protein sequence ID" value="TXS32975.1"/>
    <property type="molecule type" value="Genomic_DNA"/>
</dbReference>
<evidence type="ECO:0000256" key="1">
    <source>
        <dbReference type="SAM" id="MobiDB-lite"/>
    </source>
</evidence>